<dbReference type="EMBL" id="CM044701">
    <property type="protein sequence ID" value="KAI5684466.1"/>
    <property type="molecule type" value="Genomic_DNA"/>
</dbReference>
<organism evidence="1 2">
    <name type="scientific">Catharanthus roseus</name>
    <name type="common">Madagascar periwinkle</name>
    <name type="synonym">Vinca rosea</name>
    <dbReference type="NCBI Taxonomy" id="4058"/>
    <lineage>
        <taxon>Eukaryota</taxon>
        <taxon>Viridiplantae</taxon>
        <taxon>Streptophyta</taxon>
        <taxon>Embryophyta</taxon>
        <taxon>Tracheophyta</taxon>
        <taxon>Spermatophyta</taxon>
        <taxon>Magnoliopsida</taxon>
        <taxon>eudicotyledons</taxon>
        <taxon>Gunneridae</taxon>
        <taxon>Pentapetalae</taxon>
        <taxon>asterids</taxon>
        <taxon>lamiids</taxon>
        <taxon>Gentianales</taxon>
        <taxon>Apocynaceae</taxon>
        <taxon>Rauvolfioideae</taxon>
        <taxon>Vinceae</taxon>
        <taxon>Catharanthinae</taxon>
        <taxon>Catharanthus</taxon>
    </lineage>
</organism>
<accession>A0ACC0CHV1</accession>
<gene>
    <name evidence="1" type="ORF">M9H77_05694</name>
</gene>
<reference evidence="2" key="1">
    <citation type="journal article" date="2023" name="Nat. Plants">
        <title>Single-cell RNA sequencing provides a high-resolution roadmap for understanding the multicellular compartmentation of specialized metabolism.</title>
        <authorList>
            <person name="Sun S."/>
            <person name="Shen X."/>
            <person name="Li Y."/>
            <person name="Li Y."/>
            <person name="Wang S."/>
            <person name="Li R."/>
            <person name="Zhang H."/>
            <person name="Shen G."/>
            <person name="Guo B."/>
            <person name="Wei J."/>
            <person name="Xu J."/>
            <person name="St-Pierre B."/>
            <person name="Chen S."/>
            <person name="Sun C."/>
        </authorList>
    </citation>
    <scope>NUCLEOTIDE SEQUENCE [LARGE SCALE GENOMIC DNA]</scope>
</reference>
<comment type="caution">
    <text evidence="1">The sequence shown here is derived from an EMBL/GenBank/DDBJ whole genome shotgun (WGS) entry which is preliminary data.</text>
</comment>
<dbReference type="Proteomes" id="UP001060085">
    <property type="component" value="Linkage Group LG01"/>
</dbReference>
<proteinExistence type="predicted"/>
<evidence type="ECO:0000313" key="1">
    <source>
        <dbReference type="EMBL" id="KAI5684466.1"/>
    </source>
</evidence>
<name>A0ACC0CHV1_CATRO</name>
<protein>
    <submittedName>
        <fullName evidence="1">Uncharacterized protein</fullName>
    </submittedName>
</protein>
<keyword evidence="2" id="KW-1185">Reference proteome</keyword>
<sequence>MHEFKCYVMVICFLIVSCSGQIIVEENESQLVSDGDLHKAKEPTFLVLEGLLTSKEEACKEIFGFLPCSRNALGNAFLILVYGYLMYLAAKFMSDGSEDLLEIIGPGIVGGLILPVLSTLPDALIVLASGMNERKEVAQVEVSVGMGLLAGSTIMALTIIWGSCIMAGKCDLVGSIAKDKQDTKGLSLTESGVSTDIWTCYSARIMLASVIPFIIVQLPQLARTISISRLAIMASLILSLSFLIGYCLYQVSQPWIQKRRLAYAKHKHVISGILKHLQMCALGRLVGDDGAPNAEVLAKLFNTIDENGDGFLSASELRALIIGIEFQGINLDEYDAVDKVMKEFDTSGDSRVDLDEFIEGIRKWLTEAKKYFKYQYDEKKEIQLISDFHTRTRTEHDLLGDQDDEVVERIEHAKWNAFKSVVMLLIGTAIAVTFANPLAKTINVFSIKTGIPPFLVAFVVIPFIRSSEGFGLLIFAKRKKQRTASLTFSQIYAAVTMSHILSLSVFLALVYIRDLNWDFSAEVLIIIIVSLVVGIFVSFQTTFPLWTSFMAFLLYPVSFLLICILDYEFHLP</sequence>
<evidence type="ECO:0000313" key="2">
    <source>
        <dbReference type="Proteomes" id="UP001060085"/>
    </source>
</evidence>